<comment type="caution">
    <text evidence="1">The sequence shown here is derived from an EMBL/GenBank/DDBJ whole genome shotgun (WGS) entry which is preliminary data.</text>
</comment>
<reference evidence="1 2" key="1">
    <citation type="submission" date="2021-06" db="EMBL/GenBank/DDBJ databases">
        <title>Caerostris extrusa draft genome.</title>
        <authorList>
            <person name="Kono N."/>
            <person name="Arakawa K."/>
        </authorList>
    </citation>
    <scope>NUCLEOTIDE SEQUENCE [LARGE SCALE GENOMIC DNA]</scope>
</reference>
<name>A0AAV4UUE4_CAEEX</name>
<sequence>YVLSNLSDEEYCARITTVIKKKDIAQNSTMHAAALTGYLSMMMTLNS</sequence>
<organism evidence="1 2">
    <name type="scientific">Caerostris extrusa</name>
    <name type="common">Bark spider</name>
    <name type="synonym">Caerostris bankana</name>
    <dbReference type="NCBI Taxonomy" id="172846"/>
    <lineage>
        <taxon>Eukaryota</taxon>
        <taxon>Metazoa</taxon>
        <taxon>Ecdysozoa</taxon>
        <taxon>Arthropoda</taxon>
        <taxon>Chelicerata</taxon>
        <taxon>Arachnida</taxon>
        <taxon>Araneae</taxon>
        <taxon>Araneomorphae</taxon>
        <taxon>Entelegynae</taxon>
        <taxon>Araneoidea</taxon>
        <taxon>Araneidae</taxon>
        <taxon>Caerostris</taxon>
    </lineage>
</organism>
<dbReference type="AlphaFoldDB" id="A0AAV4UUE4"/>
<accession>A0AAV4UUE4</accession>
<dbReference type="EMBL" id="BPLR01013459">
    <property type="protein sequence ID" value="GIY61364.1"/>
    <property type="molecule type" value="Genomic_DNA"/>
</dbReference>
<dbReference type="Proteomes" id="UP001054945">
    <property type="component" value="Unassembled WGS sequence"/>
</dbReference>
<evidence type="ECO:0000313" key="2">
    <source>
        <dbReference type="Proteomes" id="UP001054945"/>
    </source>
</evidence>
<proteinExistence type="predicted"/>
<feature type="non-terminal residue" evidence="1">
    <location>
        <position position="1"/>
    </location>
</feature>
<evidence type="ECO:0000313" key="1">
    <source>
        <dbReference type="EMBL" id="GIY61364.1"/>
    </source>
</evidence>
<keyword evidence="2" id="KW-1185">Reference proteome</keyword>
<gene>
    <name evidence="1" type="ORF">CEXT_419091</name>
</gene>
<protein>
    <submittedName>
        <fullName evidence="1">Uncharacterized protein</fullName>
    </submittedName>
</protein>